<dbReference type="Proteomes" id="UP001607303">
    <property type="component" value="Unassembled WGS sequence"/>
</dbReference>
<feature type="domain" description="B30.2/SPRY" evidence="2">
    <location>
        <begin position="56"/>
        <end position="258"/>
    </location>
</feature>
<dbReference type="SUPFAM" id="SSF49899">
    <property type="entry name" value="Concanavalin A-like lectins/glucanases"/>
    <property type="match status" value="1"/>
</dbReference>
<sequence length="683" mass="75618">IAYNVLVGQERVARLVCAVTFLSGSRVGLQTAMMAATSEERIVMEPSRTNCGQTQVVDRLKMLYPMVNEEETPLPRSWSPKDKYNYIGLSQNNLRVHYKDRRSTDALLMAVGAYSYGKTHKDAASVRTTHSIPAACGLYYFEVKIVSKGRDGYMGIGLSAHGVNVNRLPGWDKHSYGYHGDDGHSFCSSGTGQPYGPTFTTGDVIGCGVNLVDNTAFYTKNGHHLGIAFTDLPPNLYPTVGLQTPGEVVDANFGQAPFVFDIGDMINELRVRTRLQIINYPTPDHGQGQWQAVLHKMVSTYLVHHGYCATAEAFANSTGQVFEEDFNSIKNRQSRSIRVIRYRESFAIIIEIWNDKFYTMIFRTLSLNYLFVGILKLVLAGRMGEAIDLTSRLYPGLLERDPNLLFALKCRQFVEMVNGSDSEVCQTTNVNQTSVIQSTKAYAKSSANGNVEEMNINNTMNGASEQQFVNGQIEEDVDMEENNMGTMNGIKSSNGYQNGNLNANGFKCQNGEDVDMEIDGANQNQQQNGNCSINNDVVANKNKKQLCGGNKQAIEKMLEFGRQLYSQSIHLRQQHGKNEGNKKMLQDAFSLLAYANPWNSPVGWQLDPQQRETVCARLNSAILESSNLPRRPPLEVAASHARELVRLMSTAGLGACGFAVDAETERGADYIVDAATSRCRVPL</sequence>
<dbReference type="InterPro" id="IPR006595">
    <property type="entry name" value="CTLH_C"/>
</dbReference>
<dbReference type="CDD" id="cd12909">
    <property type="entry name" value="SPRY_RanBP9_10"/>
    <property type="match status" value="1"/>
</dbReference>
<gene>
    <name evidence="4" type="ORF">V1477_014630</name>
</gene>
<dbReference type="Pfam" id="PF00622">
    <property type="entry name" value="SPRY"/>
    <property type="match status" value="1"/>
</dbReference>
<dbReference type="PANTHER" id="PTHR12864">
    <property type="entry name" value="RAN BINDING PROTEIN 9-RELATED"/>
    <property type="match status" value="1"/>
</dbReference>
<dbReference type="InterPro" id="IPR013320">
    <property type="entry name" value="ConA-like_dom_sf"/>
</dbReference>
<dbReference type="InterPro" id="IPR035782">
    <property type="entry name" value="SPRY_RanBP9/10"/>
</dbReference>
<evidence type="ECO:0000313" key="4">
    <source>
        <dbReference type="EMBL" id="KAL2732389.1"/>
    </source>
</evidence>
<dbReference type="SMART" id="SM00668">
    <property type="entry name" value="CTLH"/>
    <property type="match status" value="1"/>
</dbReference>
<dbReference type="SMART" id="SM00667">
    <property type="entry name" value="LisH"/>
    <property type="match status" value="1"/>
</dbReference>
<evidence type="ECO:0000259" key="3">
    <source>
        <dbReference type="PROSITE" id="PS50897"/>
    </source>
</evidence>
<dbReference type="PROSITE" id="PS50188">
    <property type="entry name" value="B302_SPRY"/>
    <property type="match status" value="1"/>
</dbReference>
<protein>
    <submittedName>
        <fullName evidence="4">Ran-binding protein 9 isoform X1</fullName>
    </submittedName>
</protein>
<dbReference type="InterPro" id="IPR050618">
    <property type="entry name" value="Ubq-SigPath_Reg"/>
</dbReference>
<evidence type="ECO:0000313" key="5">
    <source>
        <dbReference type="Proteomes" id="UP001607303"/>
    </source>
</evidence>
<comment type="similarity">
    <text evidence="1">Belongs to the RANBP9/10 family.</text>
</comment>
<dbReference type="Pfam" id="PF10607">
    <property type="entry name" value="CTLH"/>
    <property type="match status" value="2"/>
</dbReference>
<dbReference type="SMART" id="SM00449">
    <property type="entry name" value="SPRY"/>
    <property type="match status" value="1"/>
</dbReference>
<accession>A0ABD2BIE1</accession>
<organism evidence="4 5">
    <name type="scientific">Vespula maculifrons</name>
    <name type="common">Eastern yellow jacket</name>
    <name type="synonym">Wasp</name>
    <dbReference type="NCBI Taxonomy" id="7453"/>
    <lineage>
        <taxon>Eukaryota</taxon>
        <taxon>Metazoa</taxon>
        <taxon>Ecdysozoa</taxon>
        <taxon>Arthropoda</taxon>
        <taxon>Hexapoda</taxon>
        <taxon>Insecta</taxon>
        <taxon>Pterygota</taxon>
        <taxon>Neoptera</taxon>
        <taxon>Endopterygota</taxon>
        <taxon>Hymenoptera</taxon>
        <taxon>Apocrita</taxon>
        <taxon>Aculeata</taxon>
        <taxon>Vespoidea</taxon>
        <taxon>Vespidae</taxon>
        <taxon>Vespinae</taxon>
        <taxon>Vespula</taxon>
    </lineage>
</organism>
<keyword evidence="5" id="KW-1185">Reference proteome</keyword>
<dbReference type="PROSITE" id="PS50896">
    <property type="entry name" value="LISH"/>
    <property type="match status" value="1"/>
</dbReference>
<dbReference type="InterPro" id="IPR043136">
    <property type="entry name" value="B30.2/SPRY_sf"/>
</dbReference>
<evidence type="ECO:0000256" key="1">
    <source>
        <dbReference type="ARBA" id="ARBA00006535"/>
    </source>
</evidence>
<dbReference type="InterPro" id="IPR001870">
    <property type="entry name" value="B30.2/SPRY"/>
</dbReference>
<evidence type="ECO:0000259" key="2">
    <source>
        <dbReference type="PROSITE" id="PS50188"/>
    </source>
</evidence>
<dbReference type="SMART" id="SM00757">
    <property type="entry name" value="CRA"/>
    <property type="match status" value="1"/>
</dbReference>
<dbReference type="Gene3D" id="2.60.120.920">
    <property type="match status" value="1"/>
</dbReference>
<feature type="non-terminal residue" evidence="4">
    <location>
        <position position="1"/>
    </location>
</feature>
<dbReference type="InterPro" id="IPR024964">
    <property type="entry name" value="CTLH/CRA"/>
</dbReference>
<dbReference type="InterPro" id="IPR006594">
    <property type="entry name" value="LisH"/>
</dbReference>
<dbReference type="InterPro" id="IPR003877">
    <property type="entry name" value="SPRY_dom"/>
</dbReference>
<dbReference type="AlphaFoldDB" id="A0ABD2BIE1"/>
<dbReference type="InterPro" id="IPR013144">
    <property type="entry name" value="CRA_dom"/>
</dbReference>
<comment type="caution">
    <text evidence="4">The sequence shown here is derived from an EMBL/GenBank/DDBJ whole genome shotgun (WGS) entry which is preliminary data.</text>
</comment>
<dbReference type="EMBL" id="JAYRBN010000075">
    <property type="protein sequence ID" value="KAL2732389.1"/>
    <property type="molecule type" value="Genomic_DNA"/>
</dbReference>
<dbReference type="Pfam" id="PF08513">
    <property type="entry name" value="LisH"/>
    <property type="match status" value="1"/>
</dbReference>
<name>A0ABD2BIE1_VESMC</name>
<dbReference type="FunFam" id="2.60.120.920:FF:000011">
    <property type="entry name" value="RAN binding protein 10"/>
    <property type="match status" value="1"/>
</dbReference>
<feature type="domain" description="CTLH" evidence="3">
    <location>
        <begin position="374"/>
        <end position="424"/>
    </location>
</feature>
<dbReference type="PROSITE" id="PS50897">
    <property type="entry name" value="CTLH"/>
    <property type="match status" value="1"/>
</dbReference>
<reference evidence="4 5" key="1">
    <citation type="journal article" date="2024" name="Ann. Entomol. Soc. Am.">
        <title>Genomic analyses of the southern and eastern yellowjacket wasps (Hymenoptera: Vespidae) reveal evolutionary signatures of social life.</title>
        <authorList>
            <person name="Catto M.A."/>
            <person name="Caine P.B."/>
            <person name="Orr S.E."/>
            <person name="Hunt B.G."/>
            <person name="Goodisman M.A.D."/>
        </authorList>
    </citation>
    <scope>NUCLEOTIDE SEQUENCE [LARGE SCALE GENOMIC DNA]</scope>
    <source>
        <strain evidence="4">232</strain>
        <tissue evidence="4">Head and thorax</tissue>
    </source>
</reference>
<proteinExistence type="inferred from homology"/>